<evidence type="ECO:0000256" key="2">
    <source>
        <dbReference type="ARBA" id="ARBA00022729"/>
    </source>
</evidence>
<dbReference type="SMART" id="SM00758">
    <property type="entry name" value="PA14"/>
    <property type="match status" value="1"/>
</dbReference>
<dbReference type="InterPro" id="IPR044993">
    <property type="entry name" value="BXL"/>
</dbReference>
<proteinExistence type="inferred from homology"/>
<dbReference type="Pfam" id="PF14310">
    <property type="entry name" value="Fn3-like"/>
    <property type="match status" value="1"/>
</dbReference>
<organism evidence="6 7">
    <name type="scientific">Asticcacaulis aquaticus</name>
    <dbReference type="NCBI Taxonomy" id="2984212"/>
    <lineage>
        <taxon>Bacteria</taxon>
        <taxon>Pseudomonadati</taxon>
        <taxon>Pseudomonadota</taxon>
        <taxon>Alphaproteobacteria</taxon>
        <taxon>Caulobacterales</taxon>
        <taxon>Caulobacteraceae</taxon>
        <taxon>Asticcacaulis</taxon>
    </lineage>
</organism>
<comment type="similarity">
    <text evidence="1">Belongs to the glycosyl hydrolase 3 family.</text>
</comment>
<name>A0ABT5HWU8_9CAUL</name>
<dbReference type="SUPFAM" id="SSF56988">
    <property type="entry name" value="Anthrax protective antigen"/>
    <property type="match status" value="1"/>
</dbReference>
<dbReference type="GO" id="GO:0016787">
    <property type="term" value="F:hydrolase activity"/>
    <property type="evidence" value="ECO:0007669"/>
    <property type="project" value="UniProtKB-KW"/>
</dbReference>
<keyword evidence="2 4" id="KW-0732">Signal</keyword>
<evidence type="ECO:0000256" key="4">
    <source>
        <dbReference type="SAM" id="SignalP"/>
    </source>
</evidence>
<dbReference type="EMBL" id="JAQQKX010000013">
    <property type="protein sequence ID" value="MDC7684538.1"/>
    <property type="molecule type" value="Genomic_DNA"/>
</dbReference>
<dbReference type="RefSeq" id="WP_272749011.1">
    <property type="nucleotide sequence ID" value="NZ_JAQQKX010000013.1"/>
</dbReference>
<protein>
    <submittedName>
        <fullName evidence="6">Glycoside hydrolase family 3 C-terminal domain-containing protein</fullName>
    </submittedName>
</protein>
<dbReference type="InterPro" id="IPR017853">
    <property type="entry name" value="GH"/>
</dbReference>
<feature type="signal peptide" evidence="4">
    <location>
        <begin position="1"/>
        <end position="25"/>
    </location>
</feature>
<dbReference type="SUPFAM" id="SSF52279">
    <property type="entry name" value="Beta-D-glucan exohydrolase, C-terminal domain"/>
    <property type="match status" value="1"/>
</dbReference>
<keyword evidence="3 6" id="KW-0378">Hydrolase</keyword>
<keyword evidence="7" id="KW-1185">Reference proteome</keyword>
<dbReference type="InterPro" id="IPR036881">
    <property type="entry name" value="Glyco_hydro_3_C_sf"/>
</dbReference>
<dbReference type="Gene3D" id="3.40.50.1700">
    <property type="entry name" value="Glycoside hydrolase family 3 C-terminal domain"/>
    <property type="match status" value="2"/>
</dbReference>
<evidence type="ECO:0000256" key="1">
    <source>
        <dbReference type="ARBA" id="ARBA00005336"/>
    </source>
</evidence>
<evidence type="ECO:0000259" key="5">
    <source>
        <dbReference type="PROSITE" id="PS51820"/>
    </source>
</evidence>
<dbReference type="PROSITE" id="PS51820">
    <property type="entry name" value="PA14"/>
    <property type="match status" value="1"/>
</dbReference>
<dbReference type="SUPFAM" id="SSF51445">
    <property type="entry name" value="(Trans)glycosidases"/>
    <property type="match status" value="1"/>
</dbReference>
<dbReference type="InterPro" id="IPR026891">
    <property type="entry name" value="Fn3-like"/>
</dbReference>
<feature type="domain" description="PA14" evidence="5">
    <location>
        <begin position="480"/>
        <end position="614"/>
    </location>
</feature>
<accession>A0ABT5HWU8</accession>
<dbReference type="InterPro" id="IPR001764">
    <property type="entry name" value="Glyco_hydro_3_N"/>
</dbReference>
<dbReference type="Gene3D" id="3.20.20.300">
    <property type="entry name" value="Glycoside hydrolase, family 3, N-terminal domain"/>
    <property type="match status" value="1"/>
</dbReference>
<dbReference type="InterPro" id="IPR036962">
    <property type="entry name" value="Glyco_hydro_3_N_sf"/>
</dbReference>
<dbReference type="InterPro" id="IPR013783">
    <property type="entry name" value="Ig-like_fold"/>
</dbReference>
<dbReference type="Pfam" id="PF07691">
    <property type="entry name" value="PA14"/>
    <property type="match status" value="1"/>
</dbReference>
<dbReference type="Proteomes" id="UP001214854">
    <property type="component" value="Unassembled WGS sequence"/>
</dbReference>
<dbReference type="PANTHER" id="PTHR42721:SF3">
    <property type="entry name" value="BETA-D-XYLOSIDASE 5-RELATED"/>
    <property type="match status" value="1"/>
</dbReference>
<reference evidence="6 7" key="1">
    <citation type="submission" date="2023-01" db="EMBL/GenBank/DDBJ databases">
        <title>Novel species of the genus Asticcacaulis isolated from rivers.</title>
        <authorList>
            <person name="Lu H."/>
        </authorList>
    </citation>
    <scope>NUCLEOTIDE SEQUENCE [LARGE SCALE GENOMIC DNA]</scope>
    <source>
        <strain evidence="6 7">BYS171W</strain>
    </source>
</reference>
<dbReference type="SMART" id="SM01217">
    <property type="entry name" value="Fn3_like"/>
    <property type="match status" value="1"/>
</dbReference>
<sequence>MKTTPLSKTLAILLGLSMACTPVGAQTPPKLATAEVKPPYLDAQATAQARAVDIVSRMTLEEKAAQLQSGTPAIARLGVPAYDWWNEGLHGVARAGEATVFPQAIGLAATFDTSLMHDVADTIATEFRAKNLKARTASGGSTKRYEGLSVWSPNVNIFRDPRWGRGQETYGEDPFLTSRMGVSFIKGLQGDDPKHPKTAAVIKHFAVHSGPEADRHFDDIHPSKRDEVDTYLPAFYAGVTEARVEGLMCAYNAVNGVPACGYTPYLKDILKTQWGFKGHIVSDCAAVADFYLTTSHAYVKTPEEAVASAVKAGTDLICDFNGNKTFDPAVTVNAVKQGLMSEADLDAALIRMFEVRYRLGLLDAPGTGPYAAITAKDYDTPAQRELNLKTAEKSLVLLKNDGLLPLKAAPKRIAVIGPNANTAEALVGNYNGTPSKPITVYAGIKARFPDAEVTYIEGTGWVAPPLQDVPDSVLCVDAACTEKGLKFEEFKGPKLEGAVVATRTDKNAKFSWGRPTREERESSTRWSGYIKAEETGAHRFRFTGDDGYRVFIDDKLIADVWDIAWPTSDSDVQLEAGKTYKLRVEAVQRGTREDQKFQWSRPSAGGEKAVAAAKDADLIVFAAGLTSRLEGEEMRVAAPGFAGGDRTSLDLPAPQQKMIEQLHATGKPVVLVLMNGSAMSVNWADKNLPAIIEAWYPGGEGGRAIANLIAGDFSPAGRLPLTFYKSADQLPPFKDYSMNGRTYRYFTGEALYPFGYGLSYTIFAYGKPVLSAKSVKAGGSVKVTVSVTNSGQRDGDEVVQLYVKRAVTGAPVRALKGFQRISLKAGETKKVTFTVDAKAMSVVDVNGQRQVEAGAVELWIGGGQPEARKDLKPAAGTAATITVTGRKTIGAF</sequence>
<dbReference type="InterPro" id="IPR002772">
    <property type="entry name" value="Glyco_hydro_3_C"/>
</dbReference>
<dbReference type="Pfam" id="PF01915">
    <property type="entry name" value="Glyco_hydro_3_C"/>
    <property type="match status" value="1"/>
</dbReference>
<evidence type="ECO:0000313" key="6">
    <source>
        <dbReference type="EMBL" id="MDC7684538.1"/>
    </source>
</evidence>
<dbReference type="InterPro" id="IPR011658">
    <property type="entry name" value="PA14_dom"/>
</dbReference>
<evidence type="ECO:0000256" key="3">
    <source>
        <dbReference type="ARBA" id="ARBA00022801"/>
    </source>
</evidence>
<feature type="chain" id="PRO_5046350829" evidence="4">
    <location>
        <begin position="26"/>
        <end position="892"/>
    </location>
</feature>
<dbReference type="PRINTS" id="PR00133">
    <property type="entry name" value="GLHYDRLASE3"/>
</dbReference>
<dbReference type="PANTHER" id="PTHR42721">
    <property type="entry name" value="SUGAR HYDROLASE-RELATED"/>
    <property type="match status" value="1"/>
</dbReference>
<dbReference type="Pfam" id="PF00933">
    <property type="entry name" value="Glyco_hydro_3"/>
    <property type="match status" value="1"/>
</dbReference>
<comment type="caution">
    <text evidence="6">The sequence shown here is derived from an EMBL/GenBank/DDBJ whole genome shotgun (WGS) entry which is preliminary data.</text>
</comment>
<gene>
    <name evidence="6" type="ORF">PQU92_14735</name>
</gene>
<dbReference type="InterPro" id="IPR037524">
    <property type="entry name" value="PA14/GLEYA"/>
</dbReference>
<dbReference type="Gene3D" id="2.60.40.10">
    <property type="entry name" value="Immunoglobulins"/>
    <property type="match status" value="1"/>
</dbReference>
<evidence type="ECO:0000313" key="7">
    <source>
        <dbReference type="Proteomes" id="UP001214854"/>
    </source>
</evidence>
<dbReference type="PROSITE" id="PS51257">
    <property type="entry name" value="PROKAR_LIPOPROTEIN"/>
    <property type="match status" value="1"/>
</dbReference>